<evidence type="ECO:0000256" key="4">
    <source>
        <dbReference type="ARBA" id="ARBA00022989"/>
    </source>
</evidence>
<dbReference type="Proteomes" id="UP000823629">
    <property type="component" value="Unassembled WGS sequence"/>
</dbReference>
<evidence type="ECO:0000256" key="2">
    <source>
        <dbReference type="ARBA" id="ARBA00008854"/>
    </source>
</evidence>
<feature type="transmembrane region" description="Helical" evidence="6">
    <location>
        <begin position="6"/>
        <end position="27"/>
    </location>
</feature>
<evidence type="ECO:0000256" key="6">
    <source>
        <dbReference type="SAM" id="Phobius"/>
    </source>
</evidence>
<evidence type="ECO:0000256" key="5">
    <source>
        <dbReference type="ARBA" id="ARBA00023136"/>
    </source>
</evidence>
<reference evidence="7" key="1">
    <citation type="submission" date="2020-10" db="EMBL/GenBank/DDBJ databases">
        <authorList>
            <person name="Gilroy R."/>
        </authorList>
    </citation>
    <scope>NUCLEOTIDE SEQUENCE</scope>
    <source>
        <strain evidence="7">1748</strain>
    </source>
</reference>
<dbReference type="Gene3D" id="1.20.1440.20">
    <property type="entry name" value="LemA-like domain"/>
    <property type="match status" value="1"/>
</dbReference>
<name>A0A9D9D9G4_9BACL</name>
<dbReference type="PANTHER" id="PTHR34478">
    <property type="entry name" value="PROTEIN LEMA"/>
    <property type="match status" value="1"/>
</dbReference>
<dbReference type="PANTHER" id="PTHR34478:SF1">
    <property type="entry name" value="PROTEIN LEMA"/>
    <property type="match status" value="1"/>
</dbReference>
<sequence>MSLGGIIGIVIVCVVAVVVIGLIAWWIGSKNTIARMEVKIEESLSGIDVALEKRFDLLTKMFDITKGYAKHEKETLAQVIGMRTDKLPSNMSSKDMQDLTAKLTSAANNINLVAEQYPELKANTVFIELQKASRDAEEHLQAARRVYNSNVSAYNQYIRVWPSSIPARSLGCQEKEFFEVEEGKREDVKMDF</sequence>
<comment type="caution">
    <text evidence="7">The sequence shown here is derived from an EMBL/GenBank/DDBJ whole genome shotgun (WGS) entry which is preliminary data.</text>
</comment>
<evidence type="ECO:0000256" key="3">
    <source>
        <dbReference type="ARBA" id="ARBA00022692"/>
    </source>
</evidence>
<organism evidence="7 8">
    <name type="scientific">Candidatus Scatoplasma merdavium</name>
    <dbReference type="NCBI Taxonomy" id="2840932"/>
    <lineage>
        <taxon>Bacteria</taxon>
        <taxon>Bacillati</taxon>
        <taxon>Bacillota</taxon>
        <taxon>Bacilli</taxon>
        <taxon>Bacillales</taxon>
        <taxon>Candidatus Scatoplasma</taxon>
    </lineage>
</organism>
<evidence type="ECO:0000256" key="1">
    <source>
        <dbReference type="ARBA" id="ARBA00004167"/>
    </source>
</evidence>
<protein>
    <submittedName>
        <fullName evidence="7">LemA family protein</fullName>
    </submittedName>
</protein>
<dbReference type="Pfam" id="PF04011">
    <property type="entry name" value="LemA"/>
    <property type="match status" value="1"/>
</dbReference>
<accession>A0A9D9D9G4</accession>
<reference evidence="7" key="2">
    <citation type="journal article" date="2021" name="PeerJ">
        <title>Extensive microbial diversity within the chicken gut microbiome revealed by metagenomics and culture.</title>
        <authorList>
            <person name="Gilroy R."/>
            <person name="Ravi A."/>
            <person name="Getino M."/>
            <person name="Pursley I."/>
            <person name="Horton D.L."/>
            <person name="Alikhan N.F."/>
            <person name="Baker D."/>
            <person name="Gharbi K."/>
            <person name="Hall N."/>
            <person name="Watson M."/>
            <person name="Adriaenssens E.M."/>
            <person name="Foster-Nyarko E."/>
            <person name="Jarju S."/>
            <person name="Secka A."/>
            <person name="Antonio M."/>
            <person name="Oren A."/>
            <person name="Chaudhuri R.R."/>
            <person name="La Ragione R."/>
            <person name="Hildebrand F."/>
            <person name="Pallen M.J."/>
        </authorList>
    </citation>
    <scope>NUCLEOTIDE SEQUENCE</scope>
    <source>
        <strain evidence="7">1748</strain>
    </source>
</reference>
<gene>
    <name evidence="7" type="ORF">IAC78_00295</name>
</gene>
<dbReference type="GO" id="GO:0016020">
    <property type="term" value="C:membrane"/>
    <property type="evidence" value="ECO:0007669"/>
    <property type="project" value="UniProtKB-SubCell"/>
</dbReference>
<proteinExistence type="inferred from homology"/>
<evidence type="ECO:0000313" key="8">
    <source>
        <dbReference type="Proteomes" id="UP000823629"/>
    </source>
</evidence>
<keyword evidence="3 6" id="KW-0812">Transmembrane</keyword>
<comment type="similarity">
    <text evidence="2">Belongs to the LemA family.</text>
</comment>
<dbReference type="InterPro" id="IPR023353">
    <property type="entry name" value="LemA-like_dom_sf"/>
</dbReference>
<comment type="subcellular location">
    <subcellularLocation>
        <location evidence="1">Membrane</location>
        <topology evidence="1">Single-pass membrane protein</topology>
    </subcellularLocation>
</comment>
<keyword evidence="5 6" id="KW-0472">Membrane</keyword>
<dbReference type="EMBL" id="JADING010000008">
    <property type="protein sequence ID" value="MBO8413911.1"/>
    <property type="molecule type" value="Genomic_DNA"/>
</dbReference>
<dbReference type="SUPFAM" id="SSF140478">
    <property type="entry name" value="LemA-like"/>
    <property type="match status" value="1"/>
</dbReference>
<evidence type="ECO:0000313" key="7">
    <source>
        <dbReference type="EMBL" id="MBO8413911.1"/>
    </source>
</evidence>
<dbReference type="InterPro" id="IPR007156">
    <property type="entry name" value="MamQ_LemA"/>
</dbReference>
<dbReference type="AlphaFoldDB" id="A0A9D9D9G4"/>
<keyword evidence="4 6" id="KW-1133">Transmembrane helix</keyword>